<dbReference type="AlphaFoldDB" id="A0AAQ4EN95"/>
<organism evidence="3 4">
    <name type="scientific">Amblyomma americanum</name>
    <name type="common">Lone star tick</name>
    <dbReference type="NCBI Taxonomy" id="6943"/>
    <lineage>
        <taxon>Eukaryota</taxon>
        <taxon>Metazoa</taxon>
        <taxon>Ecdysozoa</taxon>
        <taxon>Arthropoda</taxon>
        <taxon>Chelicerata</taxon>
        <taxon>Arachnida</taxon>
        <taxon>Acari</taxon>
        <taxon>Parasitiformes</taxon>
        <taxon>Ixodida</taxon>
        <taxon>Ixodoidea</taxon>
        <taxon>Ixodidae</taxon>
        <taxon>Amblyomminae</taxon>
        <taxon>Amblyomma</taxon>
    </lineage>
</organism>
<comment type="caution">
    <text evidence="3">The sequence shown here is derived from an EMBL/GenBank/DDBJ whole genome shotgun (WGS) entry which is preliminary data.</text>
</comment>
<feature type="compositionally biased region" description="Basic and acidic residues" evidence="1">
    <location>
        <begin position="101"/>
        <end position="112"/>
    </location>
</feature>
<evidence type="ECO:0000256" key="2">
    <source>
        <dbReference type="SAM" id="SignalP"/>
    </source>
</evidence>
<name>A0AAQ4EN95_AMBAM</name>
<keyword evidence="4" id="KW-1185">Reference proteome</keyword>
<gene>
    <name evidence="3" type="ORF">V5799_030441</name>
</gene>
<feature type="region of interest" description="Disordered" evidence="1">
    <location>
        <begin position="41"/>
        <end position="190"/>
    </location>
</feature>
<sequence length="190" mass="22057">MTTIACLICMVLRYCSGNQAQHRRTGRRLPYSSAAAARQLRDGGVRYDNNDRGQPNVRSSSRKRDITRGIPQRRRVDARGGTHVEAAPADFRQRQARRTRRESNKPEIEIQQERQSLGHQGSTHASHATGREQDSRQTQKGTGHRQDRHHHRRCGQDHERGKRRGHHLPQHATEHHGRQYTERRQRGKVR</sequence>
<dbReference type="EMBL" id="JARKHS020013231">
    <property type="protein sequence ID" value="KAK8776215.1"/>
    <property type="molecule type" value="Genomic_DNA"/>
</dbReference>
<protein>
    <recommendedName>
        <fullName evidence="5">Secreted protein</fullName>
    </recommendedName>
</protein>
<feature type="compositionally biased region" description="Basic residues" evidence="1">
    <location>
        <begin position="142"/>
        <end position="153"/>
    </location>
</feature>
<feature type="compositionally biased region" description="Basic and acidic residues" evidence="1">
    <location>
        <begin position="172"/>
        <end position="184"/>
    </location>
</feature>
<reference evidence="3 4" key="1">
    <citation type="journal article" date="2023" name="Arcadia Sci">
        <title>De novo assembly of a long-read Amblyomma americanum tick genome.</title>
        <authorList>
            <person name="Chou S."/>
            <person name="Poskanzer K.E."/>
            <person name="Rollins M."/>
            <person name="Thuy-Boun P.S."/>
        </authorList>
    </citation>
    <scope>NUCLEOTIDE SEQUENCE [LARGE SCALE GENOMIC DNA]</scope>
    <source>
        <strain evidence="3">F_SG_1</strain>
        <tissue evidence="3">Salivary glands</tissue>
    </source>
</reference>
<feature type="compositionally biased region" description="Basic and acidic residues" evidence="1">
    <location>
        <begin position="41"/>
        <end position="51"/>
    </location>
</feature>
<proteinExistence type="predicted"/>
<feature type="chain" id="PRO_5042973664" description="Secreted protein" evidence="2">
    <location>
        <begin position="18"/>
        <end position="190"/>
    </location>
</feature>
<evidence type="ECO:0000256" key="1">
    <source>
        <dbReference type="SAM" id="MobiDB-lite"/>
    </source>
</evidence>
<accession>A0AAQ4EN95</accession>
<feature type="signal peptide" evidence="2">
    <location>
        <begin position="1"/>
        <end position="17"/>
    </location>
</feature>
<evidence type="ECO:0000313" key="3">
    <source>
        <dbReference type="EMBL" id="KAK8776215.1"/>
    </source>
</evidence>
<evidence type="ECO:0000313" key="4">
    <source>
        <dbReference type="Proteomes" id="UP001321473"/>
    </source>
</evidence>
<dbReference type="Proteomes" id="UP001321473">
    <property type="component" value="Unassembled WGS sequence"/>
</dbReference>
<keyword evidence="2" id="KW-0732">Signal</keyword>
<evidence type="ECO:0008006" key="5">
    <source>
        <dbReference type="Google" id="ProtNLM"/>
    </source>
</evidence>
<feature type="compositionally biased region" description="Polar residues" evidence="1">
    <location>
        <begin position="113"/>
        <end position="126"/>
    </location>
</feature>